<dbReference type="SUPFAM" id="SSF52058">
    <property type="entry name" value="L domain-like"/>
    <property type="match status" value="1"/>
</dbReference>
<proteinExistence type="predicted"/>
<dbReference type="Proteomes" id="UP000749559">
    <property type="component" value="Unassembled WGS sequence"/>
</dbReference>
<evidence type="ECO:0000313" key="3">
    <source>
        <dbReference type="Proteomes" id="UP000749559"/>
    </source>
</evidence>
<keyword evidence="1" id="KW-0732">Signal</keyword>
<sequence length="268" mass="31185">MEILQLLNFKKFYSVSGFYFENFNFGKITNGSFRSVSLSQNITFLHLQECNITQIESDALLGLRHLSELFIQDVKDNKKGISYLSYYRLHHCPNISVIGFGKVRYLEIKTFSALPNLKRLDVRHKSLLKYEGAISYIKRLEILYLNGIGLRKIPSFIPSSTPWIHSLKLDNNFITTLSFNGSFKTSKDFWLSVRNNKITKITKAEMSQFKHAASLALNLKENDVRELEKDFLEDIKILTEINLEQNIHFGNKNFFNMINNLNNKTIIR</sequence>
<keyword evidence="3" id="KW-1185">Reference proteome</keyword>
<feature type="non-terminal residue" evidence="2">
    <location>
        <position position="268"/>
    </location>
</feature>
<gene>
    <name evidence="2" type="ORF">OFUS_LOCUS26064</name>
</gene>
<dbReference type="PANTHER" id="PTHR24373">
    <property type="entry name" value="SLIT RELATED LEUCINE-RICH REPEAT NEURONAL PROTEIN"/>
    <property type="match status" value="1"/>
</dbReference>
<dbReference type="InterPro" id="IPR032675">
    <property type="entry name" value="LRR_dom_sf"/>
</dbReference>
<evidence type="ECO:0000313" key="2">
    <source>
        <dbReference type="EMBL" id="CAH1802381.1"/>
    </source>
</evidence>
<dbReference type="InterPro" id="IPR050328">
    <property type="entry name" value="Dev_Immune_Receptor"/>
</dbReference>
<dbReference type="Gene3D" id="3.80.10.10">
    <property type="entry name" value="Ribonuclease Inhibitor"/>
    <property type="match status" value="2"/>
</dbReference>
<dbReference type="EMBL" id="CAIIXF020000012">
    <property type="protein sequence ID" value="CAH1802381.1"/>
    <property type="molecule type" value="Genomic_DNA"/>
</dbReference>
<dbReference type="AlphaFoldDB" id="A0A8J1TNL2"/>
<organism evidence="2 3">
    <name type="scientific">Owenia fusiformis</name>
    <name type="common">Polychaete worm</name>
    <dbReference type="NCBI Taxonomy" id="6347"/>
    <lineage>
        <taxon>Eukaryota</taxon>
        <taxon>Metazoa</taxon>
        <taxon>Spiralia</taxon>
        <taxon>Lophotrochozoa</taxon>
        <taxon>Annelida</taxon>
        <taxon>Polychaeta</taxon>
        <taxon>Sedentaria</taxon>
        <taxon>Canalipalpata</taxon>
        <taxon>Sabellida</taxon>
        <taxon>Oweniida</taxon>
        <taxon>Oweniidae</taxon>
        <taxon>Owenia</taxon>
    </lineage>
</organism>
<protein>
    <submittedName>
        <fullName evidence="2">Uncharacterized protein</fullName>
    </submittedName>
</protein>
<reference evidence="2" key="1">
    <citation type="submission" date="2022-03" db="EMBL/GenBank/DDBJ databases">
        <authorList>
            <person name="Martin C."/>
        </authorList>
    </citation>
    <scope>NUCLEOTIDE SEQUENCE</scope>
</reference>
<dbReference type="OrthoDB" id="1055097at2759"/>
<dbReference type="PANTHER" id="PTHR24373:SF275">
    <property type="entry name" value="TIR DOMAIN-CONTAINING PROTEIN"/>
    <property type="match status" value="1"/>
</dbReference>
<evidence type="ECO:0000256" key="1">
    <source>
        <dbReference type="ARBA" id="ARBA00022729"/>
    </source>
</evidence>
<comment type="caution">
    <text evidence="2">The sequence shown here is derived from an EMBL/GenBank/DDBJ whole genome shotgun (WGS) entry which is preliminary data.</text>
</comment>
<accession>A0A8J1TNL2</accession>
<name>A0A8J1TNL2_OWEFU</name>